<feature type="region of interest" description="Disordered" evidence="1">
    <location>
        <begin position="193"/>
        <end position="244"/>
    </location>
</feature>
<comment type="caution">
    <text evidence="3">The sequence shown here is derived from an EMBL/GenBank/DDBJ whole genome shotgun (WGS) entry which is preliminary data.</text>
</comment>
<dbReference type="OrthoDB" id="10492884at2759"/>
<dbReference type="AlphaFoldDB" id="A0A139HZM4"/>
<gene>
    <name evidence="3" type="ORF">AC579_9688</name>
</gene>
<feature type="compositionally biased region" description="Polar residues" evidence="1">
    <location>
        <begin position="232"/>
        <end position="244"/>
    </location>
</feature>
<feature type="compositionally biased region" description="Basic residues" evidence="1">
    <location>
        <begin position="138"/>
        <end position="150"/>
    </location>
</feature>
<evidence type="ECO:0000313" key="4">
    <source>
        <dbReference type="Proteomes" id="UP000073492"/>
    </source>
</evidence>
<feature type="compositionally biased region" description="Basic and acidic residues" evidence="1">
    <location>
        <begin position="151"/>
        <end position="165"/>
    </location>
</feature>
<proteinExistence type="predicted"/>
<name>A0A139HZM4_9PEZI</name>
<protein>
    <submittedName>
        <fullName evidence="3">Uncharacterized protein</fullName>
    </submittedName>
</protein>
<sequence length="244" mass="26875">MAPAFSKIAFLGLAATASISALPVNEQPSSTSQVDWRPNGEHVLGAKQGHMGDFSSGVSRFPRPETRWQIDKKRGIRRKVAKMAKMAADYYESSASDNEDGVVSTRRSRKRADAGALTSNDDTPDMFTSHPENDMPTKKRRSTCSLKKRPGNRDTSGENIDKYGTDHLSSSDLQNTDVDWAATWRGECGKYVKCYSDDGKPHGKGSRVKKRDTDEALKQSHQIAAPLKKNPKCSNPSSTENNPK</sequence>
<evidence type="ECO:0000313" key="3">
    <source>
        <dbReference type="EMBL" id="KXT07833.1"/>
    </source>
</evidence>
<evidence type="ECO:0000256" key="2">
    <source>
        <dbReference type="SAM" id="SignalP"/>
    </source>
</evidence>
<keyword evidence="4" id="KW-1185">Reference proteome</keyword>
<feature type="region of interest" description="Disordered" evidence="1">
    <location>
        <begin position="93"/>
        <end position="172"/>
    </location>
</feature>
<feature type="chain" id="PRO_5007297048" evidence="2">
    <location>
        <begin position="22"/>
        <end position="244"/>
    </location>
</feature>
<dbReference type="Proteomes" id="UP000073492">
    <property type="component" value="Unassembled WGS sequence"/>
</dbReference>
<reference evidence="3 4" key="1">
    <citation type="submission" date="2015-07" db="EMBL/GenBank/DDBJ databases">
        <title>Comparative genomics of the Sigatoka disease complex on banana suggests a link between parallel evolutionary changes in Pseudocercospora fijiensis and Pseudocercospora eumusae and increased virulence on the banana host.</title>
        <authorList>
            <person name="Chang T.-C."/>
            <person name="Salvucci A."/>
            <person name="Crous P.W."/>
            <person name="Stergiopoulos I."/>
        </authorList>
    </citation>
    <scope>NUCLEOTIDE SEQUENCE [LARGE SCALE GENOMIC DNA]</scope>
    <source>
        <strain evidence="3 4">CBS 116634</strain>
    </source>
</reference>
<feature type="signal peptide" evidence="2">
    <location>
        <begin position="1"/>
        <end position="21"/>
    </location>
</feature>
<evidence type="ECO:0000256" key="1">
    <source>
        <dbReference type="SAM" id="MobiDB-lite"/>
    </source>
</evidence>
<keyword evidence="2" id="KW-0732">Signal</keyword>
<dbReference type="EMBL" id="LFZO01000523">
    <property type="protein sequence ID" value="KXT07833.1"/>
    <property type="molecule type" value="Genomic_DNA"/>
</dbReference>
<accession>A0A139HZM4</accession>
<organism evidence="3 4">
    <name type="scientific">Pseudocercospora musae</name>
    <dbReference type="NCBI Taxonomy" id="113226"/>
    <lineage>
        <taxon>Eukaryota</taxon>
        <taxon>Fungi</taxon>
        <taxon>Dikarya</taxon>
        <taxon>Ascomycota</taxon>
        <taxon>Pezizomycotina</taxon>
        <taxon>Dothideomycetes</taxon>
        <taxon>Dothideomycetidae</taxon>
        <taxon>Mycosphaerellales</taxon>
        <taxon>Mycosphaerellaceae</taxon>
        <taxon>Pseudocercospora</taxon>
    </lineage>
</organism>